<protein>
    <submittedName>
        <fullName evidence="1">Uncharacterized protein</fullName>
    </submittedName>
</protein>
<dbReference type="AlphaFoldDB" id="A0A4C1ZPB4"/>
<proteinExistence type="predicted"/>
<comment type="caution">
    <text evidence="1">The sequence shown here is derived from an EMBL/GenBank/DDBJ whole genome shotgun (WGS) entry which is preliminary data.</text>
</comment>
<dbReference type="Proteomes" id="UP000299102">
    <property type="component" value="Unassembled WGS sequence"/>
</dbReference>
<keyword evidence="2" id="KW-1185">Reference proteome</keyword>
<sequence>MVEKFRRMLGEKIFAASSSIVLSEYRYKRVVFELRNRIEALAISRSVVTGCVSAWNTRPAGASRKEPSGPDRVIRAFHCDVSESVHASTTNVRRSINDAGDQQATSVHPSCPTCLFEVAIEPLQ</sequence>
<name>A0A4C1ZPB4_EUMVA</name>
<organism evidence="1 2">
    <name type="scientific">Eumeta variegata</name>
    <name type="common">Bagworm moth</name>
    <name type="synonym">Eumeta japonica</name>
    <dbReference type="NCBI Taxonomy" id="151549"/>
    <lineage>
        <taxon>Eukaryota</taxon>
        <taxon>Metazoa</taxon>
        <taxon>Ecdysozoa</taxon>
        <taxon>Arthropoda</taxon>
        <taxon>Hexapoda</taxon>
        <taxon>Insecta</taxon>
        <taxon>Pterygota</taxon>
        <taxon>Neoptera</taxon>
        <taxon>Endopterygota</taxon>
        <taxon>Lepidoptera</taxon>
        <taxon>Glossata</taxon>
        <taxon>Ditrysia</taxon>
        <taxon>Tineoidea</taxon>
        <taxon>Psychidae</taxon>
        <taxon>Oiketicinae</taxon>
        <taxon>Eumeta</taxon>
    </lineage>
</organism>
<evidence type="ECO:0000313" key="1">
    <source>
        <dbReference type="EMBL" id="GBP88467.1"/>
    </source>
</evidence>
<dbReference type="EMBL" id="BGZK01001936">
    <property type="protein sequence ID" value="GBP88467.1"/>
    <property type="molecule type" value="Genomic_DNA"/>
</dbReference>
<evidence type="ECO:0000313" key="2">
    <source>
        <dbReference type="Proteomes" id="UP000299102"/>
    </source>
</evidence>
<accession>A0A4C1ZPB4</accession>
<gene>
    <name evidence="1" type="ORF">EVAR_103741_1</name>
</gene>
<reference evidence="1 2" key="1">
    <citation type="journal article" date="2019" name="Commun. Biol.">
        <title>The bagworm genome reveals a unique fibroin gene that provides high tensile strength.</title>
        <authorList>
            <person name="Kono N."/>
            <person name="Nakamura H."/>
            <person name="Ohtoshi R."/>
            <person name="Tomita M."/>
            <person name="Numata K."/>
            <person name="Arakawa K."/>
        </authorList>
    </citation>
    <scope>NUCLEOTIDE SEQUENCE [LARGE SCALE GENOMIC DNA]</scope>
</reference>